<evidence type="ECO:0000256" key="1">
    <source>
        <dbReference type="ARBA" id="ARBA00005446"/>
    </source>
</evidence>
<evidence type="ECO:0000259" key="8">
    <source>
        <dbReference type="Pfam" id="PF00270"/>
    </source>
</evidence>
<comment type="similarity">
    <text evidence="1">Belongs to the helicase family. RecQ subfamily.</text>
</comment>
<sequence>MSSTLEAARDTLIGELSSHDADLQALQQKRVALATALQELDNDISVKKACIESAEQSIDGLESRIRQEGLEADSRLNTQLTQVKPDPELSAVRTQADEILTEPSQAYPAQAPLRAPLRAPLQAYPAQAQEDAPALPFAALPFASLPVEPQHPPPPKPDAAAASAQSSAIDDALKNVFKLPSFRSNQREIVEATLRGEDVFVIMRTGGGKSLTYQLPAYIEGRCHKTPKLTMVISPLISLIQDQVDQMNSMCEGSATAISAKDGKEAQAAFWAKLRDPHSGLCLFFVTPERVSKSGKLLGELQRLDDNGRLGRF</sequence>
<comment type="caution">
    <text evidence="9">The sequence shown here is derived from an EMBL/GenBank/DDBJ whole genome shotgun (WGS) entry which is preliminary data.</text>
</comment>
<dbReference type="Pfam" id="PF00270">
    <property type="entry name" value="DEAD"/>
    <property type="match status" value="1"/>
</dbReference>
<gene>
    <name evidence="9" type="ORF">TeGR_g8626</name>
</gene>
<evidence type="ECO:0000256" key="2">
    <source>
        <dbReference type="ARBA" id="ARBA00023125"/>
    </source>
</evidence>
<proteinExistence type="inferred from homology"/>
<comment type="catalytic activity">
    <reaction evidence="4">
        <text>Couples ATP hydrolysis with the unwinding of duplex DNA by translocating in the 3'-5' direction.</text>
        <dbReference type="EC" id="5.6.2.4"/>
    </reaction>
</comment>
<dbReference type="EC" id="5.6.2.4" evidence="5"/>
<dbReference type="PANTHER" id="PTHR13710:SF105">
    <property type="entry name" value="ATP-DEPENDENT DNA HELICASE Q1"/>
    <property type="match status" value="1"/>
</dbReference>
<reference evidence="9 10" key="1">
    <citation type="journal article" date="2023" name="Commun. Biol.">
        <title>Genome analysis of Parmales, the sister group of diatoms, reveals the evolutionary specialization of diatoms from phago-mixotrophs to photoautotrophs.</title>
        <authorList>
            <person name="Ban H."/>
            <person name="Sato S."/>
            <person name="Yoshikawa S."/>
            <person name="Yamada K."/>
            <person name="Nakamura Y."/>
            <person name="Ichinomiya M."/>
            <person name="Sato N."/>
            <person name="Blanc-Mathieu R."/>
            <person name="Endo H."/>
            <person name="Kuwata A."/>
            <person name="Ogata H."/>
        </authorList>
    </citation>
    <scope>NUCLEOTIDE SEQUENCE [LARGE SCALE GENOMIC DNA]</scope>
</reference>
<dbReference type="Gene3D" id="3.40.50.300">
    <property type="entry name" value="P-loop containing nucleotide triphosphate hydrolases"/>
    <property type="match status" value="1"/>
</dbReference>
<dbReference type="InterPro" id="IPR011545">
    <property type="entry name" value="DEAD/DEAH_box_helicase_dom"/>
</dbReference>
<keyword evidence="2" id="KW-0238">DNA-binding</keyword>
<feature type="region of interest" description="Disordered" evidence="7">
    <location>
        <begin position="145"/>
        <end position="165"/>
    </location>
</feature>
<evidence type="ECO:0000256" key="5">
    <source>
        <dbReference type="ARBA" id="ARBA00034808"/>
    </source>
</evidence>
<accession>A0ABQ6MCC5</accession>
<protein>
    <recommendedName>
        <fullName evidence="5">DNA 3'-5' helicase</fullName>
        <ecNumber evidence="5">5.6.2.4</ecNumber>
    </recommendedName>
</protein>
<organism evidence="9 10">
    <name type="scientific">Tetraparma gracilis</name>
    <dbReference type="NCBI Taxonomy" id="2962635"/>
    <lineage>
        <taxon>Eukaryota</taxon>
        <taxon>Sar</taxon>
        <taxon>Stramenopiles</taxon>
        <taxon>Ochrophyta</taxon>
        <taxon>Bolidophyceae</taxon>
        <taxon>Parmales</taxon>
        <taxon>Triparmaceae</taxon>
        <taxon>Tetraparma</taxon>
    </lineage>
</organism>
<dbReference type="EMBL" id="BRYB01002672">
    <property type="protein sequence ID" value="GMI23694.1"/>
    <property type="molecule type" value="Genomic_DNA"/>
</dbReference>
<evidence type="ECO:0000256" key="3">
    <source>
        <dbReference type="ARBA" id="ARBA00023235"/>
    </source>
</evidence>
<name>A0ABQ6MCC5_9STRA</name>
<evidence type="ECO:0000256" key="4">
    <source>
        <dbReference type="ARBA" id="ARBA00034617"/>
    </source>
</evidence>
<dbReference type="PANTHER" id="PTHR13710">
    <property type="entry name" value="DNA HELICASE RECQ FAMILY MEMBER"/>
    <property type="match status" value="1"/>
</dbReference>
<evidence type="ECO:0000313" key="10">
    <source>
        <dbReference type="Proteomes" id="UP001165060"/>
    </source>
</evidence>
<keyword evidence="10" id="KW-1185">Reference proteome</keyword>
<dbReference type="Proteomes" id="UP001165060">
    <property type="component" value="Unassembled WGS sequence"/>
</dbReference>
<feature type="domain" description="DEAD/DEAH-box helicase" evidence="8">
    <location>
        <begin position="184"/>
        <end position="293"/>
    </location>
</feature>
<dbReference type="InterPro" id="IPR027417">
    <property type="entry name" value="P-loop_NTPase"/>
</dbReference>
<keyword evidence="6" id="KW-0175">Coiled coil</keyword>
<keyword evidence="3" id="KW-0413">Isomerase</keyword>
<feature type="non-terminal residue" evidence="9">
    <location>
        <position position="313"/>
    </location>
</feature>
<evidence type="ECO:0000256" key="6">
    <source>
        <dbReference type="SAM" id="Coils"/>
    </source>
</evidence>
<dbReference type="SUPFAM" id="SSF52540">
    <property type="entry name" value="P-loop containing nucleoside triphosphate hydrolases"/>
    <property type="match status" value="1"/>
</dbReference>
<feature type="coiled-coil region" evidence="6">
    <location>
        <begin position="23"/>
        <end position="71"/>
    </location>
</feature>
<evidence type="ECO:0000313" key="9">
    <source>
        <dbReference type="EMBL" id="GMI23694.1"/>
    </source>
</evidence>
<evidence type="ECO:0000256" key="7">
    <source>
        <dbReference type="SAM" id="MobiDB-lite"/>
    </source>
</evidence>